<feature type="transmembrane region" description="Helical" evidence="10">
    <location>
        <begin position="253"/>
        <end position="272"/>
    </location>
</feature>
<feature type="region of interest" description="Disordered" evidence="9">
    <location>
        <begin position="476"/>
        <end position="501"/>
    </location>
</feature>
<gene>
    <name evidence="12" type="ORF">SAMN05216418_0789</name>
</gene>
<dbReference type="Gene3D" id="1.20.1740.10">
    <property type="entry name" value="Amino acid/polyamine transporter I"/>
    <property type="match status" value="1"/>
</dbReference>
<evidence type="ECO:0000313" key="12">
    <source>
        <dbReference type="EMBL" id="SDB86546.1"/>
    </source>
</evidence>
<proteinExistence type="inferred from homology"/>
<feature type="transmembrane region" description="Helical" evidence="10">
    <location>
        <begin position="418"/>
        <end position="435"/>
    </location>
</feature>
<dbReference type="GO" id="GO:0006865">
    <property type="term" value="P:amino acid transport"/>
    <property type="evidence" value="ECO:0007669"/>
    <property type="project" value="UniProtKB-KW"/>
</dbReference>
<dbReference type="Proteomes" id="UP000183203">
    <property type="component" value="Unassembled WGS sequence"/>
</dbReference>
<evidence type="ECO:0000256" key="7">
    <source>
        <dbReference type="ARBA" id="ARBA00022989"/>
    </source>
</evidence>
<accession>A0A1G6GZK6</accession>
<dbReference type="OrthoDB" id="5297508at2"/>
<dbReference type="InterPro" id="IPR004840">
    <property type="entry name" value="Amino_acid_permease_CS"/>
</dbReference>
<evidence type="ECO:0000313" key="13">
    <source>
        <dbReference type="Proteomes" id="UP000183203"/>
    </source>
</evidence>
<feature type="transmembrane region" description="Helical" evidence="10">
    <location>
        <begin position="208"/>
        <end position="232"/>
    </location>
</feature>
<feature type="transmembrane region" description="Helical" evidence="10">
    <location>
        <begin position="372"/>
        <end position="398"/>
    </location>
</feature>
<dbReference type="PIRSF" id="PIRSF006060">
    <property type="entry name" value="AA_transporter"/>
    <property type="match status" value="1"/>
</dbReference>
<feature type="transmembrane region" description="Helical" evidence="10">
    <location>
        <begin position="134"/>
        <end position="152"/>
    </location>
</feature>
<keyword evidence="6" id="KW-0029">Amino-acid transport</keyword>
<evidence type="ECO:0000256" key="2">
    <source>
        <dbReference type="ARBA" id="ARBA00008583"/>
    </source>
</evidence>
<dbReference type="PROSITE" id="PS00218">
    <property type="entry name" value="AMINO_ACID_PERMEASE_1"/>
    <property type="match status" value="1"/>
</dbReference>
<dbReference type="GO" id="GO:0055085">
    <property type="term" value="P:transmembrane transport"/>
    <property type="evidence" value="ECO:0007669"/>
    <property type="project" value="InterPro"/>
</dbReference>
<comment type="similarity">
    <text evidence="2">Belongs to the amino acid-polyamine-organocation (APC) superfamily. Amino acid transporter (AAT) (TC 2.A.3.1) family.</text>
</comment>
<comment type="subcellular location">
    <subcellularLocation>
        <location evidence="1">Cell membrane</location>
        <topology evidence="1">Multi-pass membrane protein</topology>
    </subcellularLocation>
</comment>
<dbReference type="Pfam" id="PF00324">
    <property type="entry name" value="AA_permease"/>
    <property type="match status" value="1"/>
</dbReference>
<evidence type="ECO:0000256" key="6">
    <source>
        <dbReference type="ARBA" id="ARBA00022970"/>
    </source>
</evidence>
<evidence type="ECO:0000256" key="8">
    <source>
        <dbReference type="ARBA" id="ARBA00023136"/>
    </source>
</evidence>
<evidence type="ECO:0000256" key="3">
    <source>
        <dbReference type="ARBA" id="ARBA00022448"/>
    </source>
</evidence>
<feature type="transmembrane region" description="Helical" evidence="10">
    <location>
        <begin position="57"/>
        <end position="76"/>
    </location>
</feature>
<name>A0A1G6GZK6_9MICO</name>
<reference evidence="12 13" key="1">
    <citation type="submission" date="2016-09" db="EMBL/GenBank/DDBJ databases">
        <authorList>
            <person name="Capua I."/>
            <person name="De Benedictis P."/>
            <person name="Joannis T."/>
            <person name="Lombin L.H."/>
            <person name="Cattoli G."/>
        </authorList>
    </citation>
    <scope>NUCLEOTIDE SEQUENCE [LARGE SCALE GENOMIC DNA]</scope>
    <source>
        <strain evidence="12 13">NIO-1002</strain>
    </source>
</reference>
<feature type="domain" description="Amino acid permease/ SLC12A" evidence="11">
    <location>
        <begin position="28"/>
        <end position="432"/>
    </location>
</feature>
<keyword evidence="5 10" id="KW-0812">Transmembrane</keyword>
<evidence type="ECO:0000256" key="5">
    <source>
        <dbReference type="ARBA" id="ARBA00022692"/>
    </source>
</evidence>
<dbReference type="RefSeq" id="WP_074615805.1">
    <property type="nucleotide sequence ID" value="NZ_FMYG01000001.1"/>
</dbReference>
<evidence type="ECO:0000256" key="9">
    <source>
        <dbReference type="SAM" id="MobiDB-lite"/>
    </source>
</evidence>
<feature type="transmembrane region" description="Helical" evidence="10">
    <location>
        <begin position="164"/>
        <end position="188"/>
    </location>
</feature>
<evidence type="ECO:0000256" key="1">
    <source>
        <dbReference type="ARBA" id="ARBA00004651"/>
    </source>
</evidence>
<dbReference type="EMBL" id="FMYG01000001">
    <property type="protein sequence ID" value="SDB86546.1"/>
    <property type="molecule type" value="Genomic_DNA"/>
</dbReference>
<evidence type="ECO:0000256" key="10">
    <source>
        <dbReference type="SAM" id="Phobius"/>
    </source>
</evidence>
<evidence type="ECO:0000256" key="4">
    <source>
        <dbReference type="ARBA" id="ARBA00022475"/>
    </source>
</evidence>
<dbReference type="PANTHER" id="PTHR43495:SF2">
    <property type="entry name" value="D-SERINE_D-ALANINE_GLYCINE TRANSPORTER"/>
    <property type="match status" value="1"/>
</dbReference>
<dbReference type="PANTHER" id="PTHR43495">
    <property type="entry name" value="GABA PERMEASE"/>
    <property type="match status" value="1"/>
</dbReference>
<sequence length="501" mass="54445">MRDLTARKEELTASEKHSGLRRTLSRRHIQMIAIGGAIGTGLFLGSGRTIGYAGPSIIFIYMIIGFFVFFIMRALGEMLLSNLHYKTFADLAKDLIGPWAGYFVNWNYWLACVVAGIADVVAITAYMKFFDEDVPVWLVAVVTSAVLLFFNLQPVKWFGELEFWFAVSKVVTIVALLVVGSIMIVTGFTPAGRSPASLTHLWDAGGMFPMGAAGFVLGFQIAIYAFASVELVGTVAAEAKEPHKTLPKAVNSVVLRVLLFYVGALIVIMSVTPWNQIDPNQSPFITVFSTAGFQAAAAVIGLVVIVSAASSGNSQIYAGVRMLYGLARDGHAPAVFARLSRGRIPVAAAVLTGGLVFLSVPLLYAGDSVLSAFSFVTSVCSVLILFTWSSILVSYLRYRRRHPDRHAASAFKMPLGRVMPWVTFGFFLFMLGAIASNPDTLPALLAAPFWFAFLAVMWTLRRRALARSGRPITGHIPLPDFDPDRAPSSARPSDHRSEDAS</sequence>
<feature type="compositionally biased region" description="Basic and acidic residues" evidence="9">
    <location>
        <begin position="492"/>
        <end position="501"/>
    </location>
</feature>
<dbReference type="GO" id="GO:0005886">
    <property type="term" value="C:plasma membrane"/>
    <property type="evidence" value="ECO:0007669"/>
    <property type="project" value="UniProtKB-SubCell"/>
</dbReference>
<feature type="transmembrane region" description="Helical" evidence="10">
    <location>
        <begin position="108"/>
        <end position="128"/>
    </location>
</feature>
<keyword evidence="7 10" id="KW-1133">Transmembrane helix</keyword>
<keyword evidence="4" id="KW-1003">Cell membrane</keyword>
<organism evidence="12 13">
    <name type="scientific">Microbacterium enclense</name>
    <dbReference type="NCBI Taxonomy" id="993073"/>
    <lineage>
        <taxon>Bacteria</taxon>
        <taxon>Bacillati</taxon>
        <taxon>Actinomycetota</taxon>
        <taxon>Actinomycetes</taxon>
        <taxon>Micrococcales</taxon>
        <taxon>Microbacteriaceae</taxon>
        <taxon>Microbacterium</taxon>
    </lineage>
</organism>
<dbReference type="AlphaFoldDB" id="A0A1G6GZK6"/>
<feature type="transmembrane region" description="Helical" evidence="10">
    <location>
        <begin position="284"/>
        <end position="306"/>
    </location>
</feature>
<protein>
    <submittedName>
        <fullName evidence="12">D-serine/D-alanine/glycine:proton symporter, AAT family (TC 2.A.3.1.7)</fullName>
    </submittedName>
</protein>
<dbReference type="InterPro" id="IPR004841">
    <property type="entry name" value="AA-permease/SLC12A_dom"/>
</dbReference>
<dbReference type="FunFam" id="1.20.1740.10:FF:000001">
    <property type="entry name" value="Amino acid permease"/>
    <property type="match status" value="1"/>
</dbReference>
<feature type="transmembrane region" description="Helical" evidence="10">
    <location>
        <begin position="441"/>
        <end position="460"/>
    </location>
</feature>
<feature type="transmembrane region" description="Helical" evidence="10">
    <location>
        <begin position="31"/>
        <end position="51"/>
    </location>
</feature>
<feature type="transmembrane region" description="Helical" evidence="10">
    <location>
        <begin position="346"/>
        <end position="366"/>
    </location>
</feature>
<keyword evidence="3" id="KW-0813">Transport</keyword>
<evidence type="ECO:0000259" key="11">
    <source>
        <dbReference type="Pfam" id="PF00324"/>
    </source>
</evidence>
<keyword evidence="8 10" id="KW-0472">Membrane</keyword>